<organism evidence="8 9">
    <name type="scientific">Spirosoma profusum</name>
    <dbReference type="NCBI Taxonomy" id="2771354"/>
    <lineage>
        <taxon>Bacteria</taxon>
        <taxon>Pseudomonadati</taxon>
        <taxon>Bacteroidota</taxon>
        <taxon>Cytophagia</taxon>
        <taxon>Cytophagales</taxon>
        <taxon>Cytophagaceae</taxon>
        <taxon>Spirosoma</taxon>
    </lineage>
</organism>
<dbReference type="Gene3D" id="3.30.1330.60">
    <property type="entry name" value="OmpA-like domain"/>
    <property type="match status" value="1"/>
</dbReference>
<feature type="domain" description="OmpA-like" evidence="7">
    <location>
        <begin position="86"/>
        <end position="210"/>
    </location>
</feature>
<evidence type="ECO:0000256" key="2">
    <source>
        <dbReference type="ARBA" id="ARBA00023136"/>
    </source>
</evidence>
<dbReference type="InterPro" id="IPR036737">
    <property type="entry name" value="OmpA-like_sf"/>
</dbReference>
<evidence type="ECO:0000256" key="5">
    <source>
        <dbReference type="SAM" id="MobiDB-lite"/>
    </source>
</evidence>
<dbReference type="PRINTS" id="PR01021">
    <property type="entry name" value="OMPADOMAIN"/>
</dbReference>
<gene>
    <name evidence="8" type="ORF">IC229_02820</name>
</gene>
<keyword evidence="9" id="KW-1185">Reference proteome</keyword>
<dbReference type="InterPro" id="IPR006664">
    <property type="entry name" value="OMP_bac"/>
</dbReference>
<feature type="signal peptide" evidence="6">
    <location>
        <begin position="1"/>
        <end position="17"/>
    </location>
</feature>
<dbReference type="SUPFAM" id="SSF103088">
    <property type="entry name" value="OmpA-like"/>
    <property type="match status" value="1"/>
</dbReference>
<comment type="subcellular location">
    <subcellularLocation>
        <location evidence="1">Cell outer membrane</location>
    </subcellularLocation>
</comment>
<evidence type="ECO:0000256" key="3">
    <source>
        <dbReference type="ARBA" id="ARBA00023237"/>
    </source>
</evidence>
<dbReference type="RefSeq" id="WP_190885411.1">
    <property type="nucleotide sequence ID" value="NZ_JACWZY010000002.1"/>
</dbReference>
<evidence type="ECO:0000313" key="8">
    <source>
        <dbReference type="EMBL" id="MBD2699553.1"/>
    </source>
</evidence>
<dbReference type="AlphaFoldDB" id="A0A927AQ27"/>
<dbReference type="Pfam" id="PF00691">
    <property type="entry name" value="OmpA"/>
    <property type="match status" value="1"/>
</dbReference>
<dbReference type="PANTHER" id="PTHR30329">
    <property type="entry name" value="STATOR ELEMENT OF FLAGELLAR MOTOR COMPLEX"/>
    <property type="match status" value="1"/>
</dbReference>
<proteinExistence type="predicted"/>
<comment type="caution">
    <text evidence="8">The sequence shown here is derived from an EMBL/GenBank/DDBJ whole genome shotgun (WGS) entry which is preliminary data.</text>
</comment>
<feature type="compositionally biased region" description="Basic and acidic residues" evidence="5">
    <location>
        <begin position="193"/>
        <end position="210"/>
    </location>
</feature>
<feature type="region of interest" description="Disordered" evidence="5">
    <location>
        <begin position="169"/>
        <end position="210"/>
    </location>
</feature>
<dbReference type="PROSITE" id="PS51123">
    <property type="entry name" value="OMPA_2"/>
    <property type="match status" value="1"/>
</dbReference>
<feature type="region of interest" description="Disordered" evidence="5">
    <location>
        <begin position="20"/>
        <end position="63"/>
    </location>
</feature>
<evidence type="ECO:0000259" key="7">
    <source>
        <dbReference type="PROSITE" id="PS51123"/>
    </source>
</evidence>
<keyword evidence="2 4" id="KW-0472">Membrane</keyword>
<keyword evidence="6" id="KW-0732">Signal</keyword>
<feature type="compositionally biased region" description="Low complexity" evidence="5">
    <location>
        <begin position="33"/>
        <end position="48"/>
    </location>
</feature>
<dbReference type="CDD" id="cd07185">
    <property type="entry name" value="OmpA_C-like"/>
    <property type="match status" value="1"/>
</dbReference>
<evidence type="ECO:0000313" key="9">
    <source>
        <dbReference type="Proteomes" id="UP000598820"/>
    </source>
</evidence>
<dbReference type="EMBL" id="JACWZY010000002">
    <property type="protein sequence ID" value="MBD2699553.1"/>
    <property type="molecule type" value="Genomic_DNA"/>
</dbReference>
<dbReference type="Proteomes" id="UP000598820">
    <property type="component" value="Unassembled WGS sequence"/>
</dbReference>
<dbReference type="PROSITE" id="PS51257">
    <property type="entry name" value="PROKAR_LIPOPROTEIN"/>
    <property type="match status" value="1"/>
</dbReference>
<dbReference type="PANTHER" id="PTHR30329:SF21">
    <property type="entry name" value="LIPOPROTEIN YIAD-RELATED"/>
    <property type="match status" value="1"/>
</dbReference>
<feature type="compositionally biased region" description="Polar residues" evidence="5">
    <location>
        <begin position="20"/>
        <end position="32"/>
    </location>
</feature>
<evidence type="ECO:0000256" key="1">
    <source>
        <dbReference type="ARBA" id="ARBA00004442"/>
    </source>
</evidence>
<evidence type="ECO:0000256" key="4">
    <source>
        <dbReference type="PROSITE-ProRule" id="PRU00473"/>
    </source>
</evidence>
<name>A0A927AQ27_9BACT</name>
<accession>A0A927AQ27</accession>
<dbReference type="InterPro" id="IPR006665">
    <property type="entry name" value="OmpA-like"/>
</dbReference>
<sequence>MMKLGIWALLFVGVACSSGGNKSQPSETQSQPATAAETSAKSTTTATTDPVSTDPPEQGKDAGESLVGEVSDLSGLVSDLKGKETSAEILINLSADVLFDFDKADIKPAAYSDLRKLVQLINEKGKGPVQITGHTDAKGDDTYNQDLSVRRAESVKNWLSNNGLVKPDAIVTAGKGESQPVASNQKSDGSDDPDGRQKNRRVEIVIRKTT</sequence>
<evidence type="ECO:0000256" key="6">
    <source>
        <dbReference type="SAM" id="SignalP"/>
    </source>
</evidence>
<feature type="chain" id="PRO_5036873571" evidence="6">
    <location>
        <begin position="18"/>
        <end position="210"/>
    </location>
</feature>
<reference evidence="8" key="1">
    <citation type="submission" date="2020-09" db="EMBL/GenBank/DDBJ databases">
        <authorList>
            <person name="Kim M.K."/>
        </authorList>
    </citation>
    <scope>NUCLEOTIDE SEQUENCE</scope>
    <source>
        <strain evidence="8">BT702</strain>
    </source>
</reference>
<protein>
    <submittedName>
        <fullName evidence="8">OmpA family protein</fullName>
    </submittedName>
</protein>
<dbReference type="GO" id="GO:0009279">
    <property type="term" value="C:cell outer membrane"/>
    <property type="evidence" value="ECO:0007669"/>
    <property type="project" value="UniProtKB-SubCell"/>
</dbReference>
<dbReference type="InterPro" id="IPR050330">
    <property type="entry name" value="Bact_OuterMem_StrucFunc"/>
</dbReference>
<keyword evidence="3" id="KW-0998">Cell outer membrane</keyword>